<evidence type="ECO:0000256" key="1">
    <source>
        <dbReference type="ARBA" id="ARBA00006540"/>
    </source>
</evidence>
<dbReference type="EMBL" id="CP027226">
    <property type="protein sequence ID" value="AVM41944.1"/>
    <property type="molecule type" value="Genomic_DNA"/>
</dbReference>
<dbReference type="InterPro" id="IPR000597">
    <property type="entry name" value="Ribosomal_uL3"/>
</dbReference>
<dbReference type="Proteomes" id="UP000237947">
    <property type="component" value="Chromosome"/>
</dbReference>
<dbReference type="RefSeq" id="WP_106011930.1">
    <property type="nucleotide sequence ID" value="NZ_CP027226.1"/>
</dbReference>
<dbReference type="OrthoDB" id="9806135at2"/>
<dbReference type="PROSITE" id="PS00474">
    <property type="entry name" value="RIBOSOMAL_L3"/>
    <property type="match status" value="1"/>
</dbReference>
<keyword evidence="5 7" id="KW-0687">Ribonucleoprotein</keyword>
<evidence type="ECO:0000256" key="2">
    <source>
        <dbReference type="ARBA" id="ARBA00022730"/>
    </source>
</evidence>
<dbReference type="GO" id="GO:0019843">
    <property type="term" value="F:rRNA binding"/>
    <property type="evidence" value="ECO:0007669"/>
    <property type="project" value="UniProtKB-UniRule"/>
</dbReference>
<comment type="function">
    <text evidence="7 9">One of the primary rRNA binding proteins, it binds directly near the 3'-end of the 23S rRNA, where it nucleates assembly of the 50S subunit.</text>
</comment>
<accession>A0A2S0KLP6</accession>
<dbReference type="GO" id="GO:0022625">
    <property type="term" value="C:cytosolic large ribosomal subunit"/>
    <property type="evidence" value="ECO:0007669"/>
    <property type="project" value="TreeGrafter"/>
</dbReference>
<dbReference type="AlphaFoldDB" id="A0A2S0KLP6"/>
<evidence type="ECO:0000256" key="6">
    <source>
        <dbReference type="ARBA" id="ARBA00035243"/>
    </source>
</evidence>
<dbReference type="GO" id="GO:0003735">
    <property type="term" value="F:structural constituent of ribosome"/>
    <property type="evidence" value="ECO:0007669"/>
    <property type="project" value="UniProtKB-UniRule"/>
</dbReference>
<sequence>MSKFMLGKKAGMTQIFDENGSAIPVTVIDCGPVTVVQKKNKEVDQYEAVKVAYDEVRETLLNKPDKGQFDKAGTKTFRNLVEFRVEDSNAYELGQEIKVDEMFAVGDYVDVTGTSKGKGYAGNVKRHGQSGGLEDHGSKYHRGVGSLGASASPSRVFKGKKLPGQMGNKKVTIQNLEVVLVDGERNIVVLKGAIPGSNGNVVSIADTVKAGKHK</sequence>
<dbReference type="GO" id="GO:0006412">
    <property type="term" value="P:translation"/>
    <property type="evidence" value="ECO:0007669"/>
    <property type="project" value="UniProtKB-UniRule"/>
</dbReference>
<evidence type="ECO:0000313" key="10">
    <source>
        <dbReference type="EMBL" id="AVM41944.1"/>
    </source>
</evidence>
<dbReference type="HAMAP" id="MF_01325_B">
    <property type="entry name" value="Ribosomal_uL3_B"/>
    <property type="match status" value="1"/>
</dbReference>
<dbReference type="KEGG" id="fsa:C5Q98_01245"/>
<evidence type="ECO:0000256" key="9">
    <source>
        <dbReference type="RuleBase" id="RU003906"/>
    </source>
</evidence>
<dbReference type="PANTHER" id="PTHR11229">
    <property type="entry name" value="50S RIBOSOMAL PROTEIN L3"/>
    <property type="match status" value="1"/>
</dbReference>
<evidence type="ECO:0000256" key="8">
    <source>
        <dbReference type="RuleBase" id="RU003905"/>
    </source>
</evidence>
<dbReference type="InterPro" id="IPR009000">
    <property type="entry name" value="Transl_B-barrel_sf"/>
</dbReference>
<evidence type="ECO:0000256" key="4">
    <source>
        <dbReference type="ARBA" id="ARBA00022980"/>
    </source>
</evidence>
<evidence type="ECO:0000256" key="3">
    <source>
        <dbReference type="ARBA" id="ARBA00022884"/>
    </source>
</evidence>
<keyword evidence="2 7" id="KW-0699">rRNA-binding</keyword>
<evidence type="ECO:0000256" key="5">
    <source>
        <dbReference type="ARBA" id="ARBA00023274"/>
    </source>
</evidence>
<comment type="subunit">
    <text evidence="7 9">Part of the 50S ribosomal subunit. Forms a cluster with proteins L14 and L19.</text>
</comment>
<protein>
    <recommendedName>
        <fullName evidence="6 7">Large ribosomal subunit protein uL3</fullName>
    </recommendedName>
</protein>
<dbReference type="InterPro" id="IPR019926">
    <property type="entry name" value="Ribosomal_uL3_CS"/>
</dbReference>
<dbReference type="Gene3D" id="3.30.160.810">
    <property type="match status" value="1"/>
</dbReference>
<keyword evidence="4 7" id="KW-0689">Ribosomal protein</keyword>
<proteinExistence type="inferred from homology"/>
<keyword evidence="11" id="KW-1185">Reference proteome</keyword>
<dbReference type="FunFam" id="2.40.30.10:FF:000004">
    <property type="entry name" value="50S ribosomal protein L3"/>
    <property type="match status" value="1"/>
</dbReference>
<dbReference type="Gene3D" id="2.40.30.10">
    <property type="entry name" value="Translation factors"/>
    <property type="match status" value="1"/>
</dbReference>
<organism evidence="10 11">
    <name type="scientific">Fastidiosipila sanguinis</name>
    <dbReference type="NCBI Taxonomy" id="236753"/>
    <lineage>
        <taxon>Bacteria</taxon>
        <taxon>Bacillati</taxon>
        <taxon>Bacillota</taxon>
        <taxon>Clostridia</taxon>
        <taxon>Eubacteriales</taxon>
        <taxon>Oscillospiraceae</taxon>
        <taxon>Fastidiosipila</taxon>
    </lineage>
</organism>
<comment type="similarity">
    <text evidence="1 7 8">Belongs to the universal ribosomal protein uL3 family.</text>
</comment>
<dbReference type="SUPFAM" id="SSF50447">
    <property type="entry name" value="Translation proteins"/>
    <property type="match status" value="1"/>
</dbReference>
<dbReference type="InterPro" id="IPR019927">
    <property type="entry name" value="Ribosomal_uL3_bac/org-type"/>
</dbReference>
<dbReference type="FunFam" id="3.30.160.810:FF:000001">
    <property type="entry name" value="50S ribosomal protein L3"/>
    <property type="match status" value="1"/>
</dbReference>
<gene>
    <name evidence="7" type="primary">rplC</name>
    <name evidence="10" type="ORF">C5Q98_01245</name>
</gene>
<dbReference type="PANTHER" id="PTHR11229:SF16">
    <property type="entry name" value="LARGE RIBOSOMAL SUBUNIT PROTEIN UL3C"/>
    <property type="match status" value="1"/>
</dbReference>
<dbReference type="NCBIfam" id="TIGR03625">
    <property type="entry name" value="L3_bact"/>
    <property type="match status" value="1"/>
</dbReference>
<reference evidence="11" key="1">
    <citation type="submission" date="2018-02" db="EMBL/GenBank/DDBJ databases">
        <authorList>
            <person name="Holder M.E."/>
            <person name="Ajami N.J."/>
            <person name="Petrosino J.F."/>
        </authorList>
    </citation>
    <scope>NUCLEOTIDE SEQUENCE [LARGE SCALE GENOMIC DNA]</scope>
    <source>
        <strain evidence="11">CCUG 47711</strain>
    </source>
</reference>
<evidence type="ECO:0000256" key="7">
    <source>
        <dbReference type="HAMAP-Rule" id="MF_01325"/>
    </source>
</evidence>
<dbReference type="Pfam" id="PF00297">
    <property type="entry name" value="Ribosomal_L3"/>
    <property type="match status" value="1"/>
</dbReference>
<keyword evidence="3 7" id="KW-0694">RNA-binding</keyword>
<name>A0A2S0KLP6_9FIRM</name>
<evidence type="ECO:0000313" key="11">
    <source>
        <dbReference type="Proteomes" id="UP000237947"/>
    </source>
</evidence>